<evidence type="ECO:0000313" key="5">
    <source>
        <dbReference type="EMBL" id="OQR99498.1"/>
    </source>
</evidence>
<evidence type="ECO:0000256" key="2">
    <source>
        <dbReference type="SAM" id="Coils"/>
    </source>
</evidence>
<name>A0A1V9ZND6_ACHHY</name>
<evidence type="ECO:0000259" key="4">
    <source>
        <dbReference type="PROSITE" id="PS50004"/>
    </source>
</evidence>
<dbReference type="Proteomes" id="UP000243579">
    <property type="component" value="Unassembled WGS sequence"/>
</dbReference>
<dbReference type="EMBL" id="JNBR01000057">
    <property type="protein sequence ID" value="OQR99498.1"/>
    <property type="molecule type" value="Genomic_DNA"/>
</dbReference>
<dbReference type="Gene3D" id="2.60.40.150">
    <property type="entry name" value="C2 domain"/>
    <property type="match status" value="1"/>
</dbReference>
<comment type="similarity">
    <text evidence="1">Belongs to the VPS13 family.</text>
</comment>
<dbReference type="SMART" id="SM00239">
    <property type="entry name" value="C2"/>
    <property type="match status" value="2"/>
</dbReference>
<accession>A0A1V9ZND6</accession>
<dbReference type="OrthoDB" id="61483at2759"/>
<keyword evidence="2" id="KW-0175">Coiled coil</keyword>
<organism evidence="5 6">
    <name type="scientific">Achlya hypogyna</name>
    <name type="common">Oomycete</name>
    <name type="synonym">Protoachlya hypogyna</name>
    <dbReference type="NCBI Taxonomy" id="1202772"/>
    <lineage>
        <taxon>Eukaryota</taxon>
        <taxon>Sar</taxon>
        <taxon>Stramenopiles</taxon>
        <taxon>Oomycota</taxon>
        <taxon>Saprolegniomycetes</taxon>
        <taxon>Saprolegniales</taxon>
        <taxon>Achlyaceae</taxon>
        <taxon>Achlya</taxon>
    </lineage>
</organism>
<dbReference type="GO" id="GO:0045053">
    <property type="term" value="P:protein retention in Golgi apparatus"/>
    <property type="evidence" value="ECO:0007669"/>
    <property type="project" value="TreeGrafter"/>
</dbReference>
<dbReference type="InterPro" id="IPR009543">
    <property type="entry name" value="VPS13_VAB"/>
</dbReference>
<dbReference type="InterPro" id="IPR000008">
    <property type="entry name" value="C2_dom"/>
</dbReference>
<evidence type="ECO:0000313" key="6">
    <source>
        <dbReference type="Proteomes" id="UP000243579"/>
    </source>
</evidence>
<evidence type="ECO:0000256" key="3">
    <source>
        <dbReference type="SAM" id="MobiDB-lite"/>
    </source>
</evidence>
<dbReference type="GO" id="GO:0006623">
    <property type="term" value="P:protein targeting to vacuole"/>
    <property type="evidence" value="ECO:0007669"/>
    <property type="project" value="TreeGrafter"/>
</dbReference>
<reference evidence="5 6" key="1">
    <citation type="journal article" date="2014" name="Genome Biol. Evol.">
        <title>The secreted proteins of Achlya hypogyna and Thraustotheca clavata identify the ancestral oomycete secretome and reveal gene acquisitions by horizontal gene transfer.</title>
        <authorList>
            <person name="Misner I."/>
            <person name="Blouin N."/>
            <person name="Leonard G."/>
            <person name="Richards T.A."/>
            <person name="Lane C.E."/>
        </authorList>
    </citation>
    <scope>NUCLEOTIDE SEQUENCE [LARGE SCALE GENOMIC DNA]</scope>
    <source>
        <strain evidence="5 6">ATCC 48635</strain>
    </source>
</reference>
<dbReference type="Pfam" id="PF25036">
    <property type="entry name" value="VPS13_VAB"/>
    <property type="match status" value="1"/>
</dbReference>
<feature type="region of interest" description="Disordered" evidence="3">
    <location>
        <begin position="1366"/>
        <end position="1385"/>
    </location>
</feature>
<protein>
    <submittedName>
        <fullName evidence="5">Vacuolar protein sorting-associated protein 13 family protein</fullName>
    </submittedName>
</protein>
<dbReference type="CDD" id="cd00030">
    <property type="entry name" value="C2"/>
    <property type="match status" value="1"/>
</dbReference>
<dbReference type="InterPro" id="IPR026847">
    <property type="entry name" value="VPS13"/>
</dbReference>
<dbReference type="PROSITE" id="PS50004">
    <property type="entry name" value="C2"/>
    <property type="match status" value="1"/>
</dbReference>
<feature type="domain" description="C2" evidence="4">
    <location>
        <begin position="2552"/>
        <end position="2676"/>
    </location>
</feature>
<comment type="caution">
    <text evidence="5">The sequence shown here is derived from an EMBL/GenBank/DDBJ whole genome shotgun (WGS) entry which is preliminary data.</text>
</comment>
<sequence>MSFLRDAVTKAILRALSAYLVHFEQDQVSVGLWDGDLVLDDVELKVAALNSFEYPVDIVHGAIRSIRIQVPWKSFWRQQIQVCITGLDLEVQAKSYHDVQSEIDEKNRRVQELHATPDAPSWSSWVLAGLSSSLLDRVLKNVQLKLSDIHIHYTMRGVCVGLMIGSIILDDHEAKGHGDELHKALAINTVAVYAEEDALDAPYWVVPAFHIHASMHQPTPSDAVTVQSHCTAISVAIPSSFASFWAEHTRTTRCYLHGIRVLARSTKAKSWRNASGIGALPVGPRRFIGQLYVAWQWELDALTISSSWGCLSGESSWHRLVGTGQGDIEGPARFVVGEMAIEIERASLEVTRRYDGRHLLAFRPLGSGSPMVSIVYEVTTDVPSVSITVADIDITWSEALIETVNGCTLTDERCLWHPEPPISSSPSPWAVAVTIQAGTIRSHLTTHTVEARVADWYVHVNAHSRQYHHRVGSVLAALHHASKATPIIALESLDASLAGRASDSSLKLDVASIEVFVSRSLVQLLQRWPRTSVTQTPTPWGRAILNVACSSGVCRVLLPLFLGLDAEGASIDTVFAVPVDSMLGEMTWRGLGGAAWTQATDRRGDLRLDAFVLSALGQQLLRLAPTQAASKAAKIEVHGDSESSLVALETEDLEAIFMPEPLCNAIGYVKAYCDLVPAATGDQIDDAEPMPPLAVSWRMAHSVLHLCQNGATWSIISLWDAKLQQTATTVHTSVHRFHVQDATSYGQVHPDFILPMECDCASHRPMLEVVQSDALRVTLHGIQLTCLYRYYLEGWSYAYDHGGAFSLVERSLALHFPSLSNVPASSSTCKVLRLEHVAFVIPRNSDSEDRLALVMDECVLQRSYVDVSWAYCDAPASLWPPFSSMGSIQRDALQMRQLSIFCADTQTVSERYWSFAHGTTPVAARSTSHETASPPAAPRAGQRIAANARVYTDDDLAWLLMSVAPMTLHFVRDTTADGTRDLYAFEPGFRLRMDVAEWSILLSLWYDNMGEYAKFPRPFEQAAPYWMPYSSGPHPCHAPFDATTQLFQLCQDAALCTWEVGLLCPLWELQFELKEDVLALAFESLVLTATGSYTSSFLTTTVVAARVALTKQAHSAPPTPLVTVTSRAPPSVAVDAFRPFRLAADGANHAFQLSSVRFPYGYTMLGIAADVVDVALLSDVGALAFALEYLSTFFYDPEFGYPWPHDNALGGDIDVGSFLAHVESFHSDDVDMAAEAWFSIEVKLQSCAVALDAADRALVVSSLPGAVWSVASSWNESMSSVVAAVPGLEAFFMDKQQRRVLSPVSGHWHYATNLALGQTSHAVDIQRYDPEFPAAPELTVYIYVIPSDVAFVQAVLDKCSRLTAIDDDDDDGDDDGAPSVASASSSSADEFLEAVQTLKVALPPRVGLMLLDDKLLFQKPLLLAFLTEVELDSVVFQDHDGGDEARAKSGIDDAALTHFVKLTFGCTVDVFNNIVRGWEPLVESVGFKVLYEDGPLRGRGLTVAAKDAVQVNVTEYFLNLALEMCLSTAAATGSTGLVNWTGKTVRYFQPQPDAPEIEYVAPERTGPLHSPPIVSVLFEDHMLETTVENQNYLRVLFLNYDAPLDALRHQLASNAAALTYSVSLQLVGFQWLHSVDLNQSGNFLFDLAPDDGHVVCTSPAIRTALRCLVGITKTRYGPSVTLQSQFELTNATSFVLGIRLGNGRNVKDSIKAAPAVLLPQEQVYHVPLQPLYEYAEMSNAKHIGFLYVAHLPSGATGSVTAVEGDGIDLLQLSTDSRASYLYACSPNVHFCLEVSERAPAIERRSRWSFFAKDDGLVPPKTRANVTRIVLHAPLTLENALCVNMMCCVYRHVVHQGKCTKDIVWEGTIKVGGTAHVYASALQDVLYCSILLPLLQCESVRPVTLHVPAPTTSKDHRSVDAILELTEKKGRTTTRPLKLQIENVVGDGGQRAIVFYAPYWLINYTPYGLQYKQETRHYQVAGSSGAEERRRAMDERMTWKCLLRELNCPSFLDDDPLLDTSTHVDNAAELCGCASTTCTGRRTARFATMFSFSSAAFDDVAAFANNLCIKCPKYSWSKGFSLEALGIDQVVELKNPSGIIPVGVRVSHGPDVFYRTRCVTFTPRYLIFNHLRAALALYDAADNLSMTMAPSDVQPFHPSTQVPAKKRTIVSAQYVLAKQSTRFRSGKFGVAATGPLDVCFASLNSVKSPALTRRDATRGFVETKAGDGRHLTVRQHRTVMDVVRVQSRFVGSTVLTVFRPLASLAEIGYRIENQTPSHLLFYRQATVESPRNPWQVLRPGGSALYTWAEPLAPHQLSICLRHEGGGPRPSGRPGAKAFLLKKDGGLLEPAKPFGRAVVGERKGIGLEDVDVIAFDVLGLQVAVPKPTPRPAPHGAATGSEEMTEATKASTLPHLNFPNPSIFQKPKRGVSWAKVDGDGMTRVLRLRESASLDEETTYFVKEESRLQGLLLELLGLQNARAFAALHAPEAPVSRRRSAELECADRRVHYHRSLSGRSNSFSGVSELGAAPDAPPKEPSSIFLATPAPAATAGPPLQQLHDRVLPYMTAPIFERAGQVLVTVVAASGLPAVGASDACHPYVVVTVGGHEKRKAISHKTYYIERSCDPVWHDQMFVFDAAGDEVRFDVLSHHALAGHSALGAAAMPLADVGPAPWEPASLQLWPPMEKKKTTPVGTLEVVMCRTDHELLAHWYSRLKGRIHAVSERLVYVRTRLAKIAKERIRESKRKLNGLADKPTRPEMAEKAKQILRNKKAKLVEKKNKLKVKWHEQLHHLHNKHVVNDTLQTLKVAAKKRLLKRAFKTTKSQPVAGLQRVKRLFSNKDPDATTTVPSHPLHAAHSAHRFRNVKHVDASMVDHVTEIKAHFERLVRLGGTLRVTIVEGRGFDGKGDRIWCKLTSEGAVYKTKKLKGDATMLWKANAFEIPLRRQRGCITIQALNAGATSAETPLGTLQLSVEAVLEFCATRATSLTGWFPLVAAKDTVPLEKDLDQLVGNARVGGALGYCTPSSSPCLKLELQYDLPPTTFVLGAMVQYASVRVPEVALSLSAHVYPIFSLAAAPRLEMQEVLRLSFDKVDVQLLHSTKQKRVAVDIDAFQVDNQRSFSHGVPVVLSRAAPSPDPLLHATVVVNVAKGKAVAGLTHLEYIALMVQDIDLTFDEAILRTLYDILERLYDKHAPQWTPAPAPPDVAKVYIAHLEVSPFKANITFRKSYTADATAGATLRQHFKSKFAHSFAAGLVNVAKSIENAPLQFSALVIQHEITDAAQVREVVVDHYTTSLLRQLYKLVGAMNFMGNPVGLAASVRDGLKDFVVAPYVGLVRSGARGLLRGVTRGTLSLMGHTAFGVLDTTSRMTTAVGNSVAMLSRDRVYAAKRAFFALARPSSRREQLRLGVNKLQHDVAGSLLGGVTGLVVDPMRGAQSGPRGLAVGVAKGVSGAVVKPVVGAIDLTTHMLEGLRDVAGLSFDSKHIIEDRRRKRIAHTFGADGRLLPHDPVWNWAKALLVSFDPVTTTPKLQVQVGDVFDKGQVLWATAFKTAPGEYLVVVVRKGEIFGASVAAHHWQQPTLKWRVARDFVQGIALQRGTASRIVLYLHKPPHKEASVTIGTVTWEDSRNFENDERKLQRLFELLSRQYHVVGGATRPEDRVGKLQRFAFNQLLATQETLKTQYCLHQEAKAALERSPWVGADDAPLWAAKPKAATLPTVDLM</sequence>
<feature type="compositionally biased region" description="Acidic residues" evidence="3">
    <location>
        <begin position="1366"/>
        <end position="1376"/>
    </location>
</feature>
<dbReference type="SUPFAM" id="SSF49562">
    <property type="entry name" value="C2 domain (Calcium/lipid-binding domain, CaLB)"/>
    <property type="match status" value="2"/>
</dbReference>
<gene>
    <name evidence="5" type="ORF">ACHHYP_05974</name>
</gene>
<keyword evidence="6" id="KW-1185">Reference proteome</keyword>
<dbReference type="Pfam" id="PF00168">
    <property type="entry name" value="C2"/>
    <property type="match status" value="1"/>
</dbReference>
<dbReference type="InterPro" id="IPR035892">
    <property type="entry name" value="C2_domain_sf"/>
</dbReference>
<dbReference type="PANTHER" id="PTHR16166:SF93">
    <property type="entry name" value="INTERMEMBRANE LIPID TRANSFER PROTEIN VPS13"/>
    <property type="match status" value="1"/>
</dbReference>
<dbReference type="PANTHER" id="PTHR16166">
    <property type="entry name" value="VACUOLAR PROTEIN SORTING-ASSOCIATED PROTEIN VPS13"/>
    <property type="match status" value="1"/>
</dbReference>
<evidence type="ECO:0000256" key="1">
    <source>
        <dbReference type="ARBA" id="ARBA00006545"/>
    </source>
</evidence>
<proteinExistence type="inferred from homology"/>
<feature type="coiled-coil region" evidence="2">
    <location>
        <begin position="2731"/>
        <end position="2782"/>
    </location>
</feature>